<evidence type="ECO:0000256" key="6">
    <source>
        <dbReference type="ARBA" id="ARBA00022741"/>
    </source>
</evidence>
<dbReference type="Proteomes" id="UP000293296">
    <property type="component" value="Chromosome"/>
</dbReference>
<comment type="subunit">
    <text evidence="11">DNA polymerase III contains a core (composed of alpha, epsilon and theta chains) that associates with a tau subunit. This core dimerizes to form the POLIII' complex. PolIII' associates with the gamma complex (composed of gamma, delta, delta', psi and chi chains) and with the beta chain to form the complete DNA polymerase III complex.</text>
</comment>
<evidence type="ECO:0000256" key="5">
    <source>
        <dbReference type="ARBA" id="ARBA00022723"/>
    </source>
</evidence>
<evidence type="ECO:0000256" key="12">
    <source>
        <dbReference type="SAM" id="MobiDB-lite"/>
    </source>
</evidence>
<dbReference type="AlphaFoldDB" id="A0A4P6HKX7"/>
<evidence type="ECO:0000256" key="11">
    <source>
        <dbReference type="RuleBase" id="RU364063"/>
    </source>
</evidence>
<sequence length="656" mass="69037">MSTISLTAKYRPQRFADVAGQDAVKRILSRAAAEDRIAPAYLFSGTRGVGKTTLARVLAKALNCETAPTGEPCNVCSQCRQITAGVSPDVIEIDAATHGKVDDARRLKEDVGYAPLNSRYKVFIIDEAHMLTTAAFNALLKTLEEPPGRVTFILATTEPHKFPATIISRCQHYLFKRLAQSELEAHLSSVLTREAVPYEAKAVSLIARRGAGSVRDSMSLLAQVLALGGAELTEADARGVLGLAGQEVFFGLIEAIRAEDGPVVVELLRQVLDKGLDIGFFLRELASMWRNLFLLRQAGERALPVVDLPAEEAGEWLVWSGRIEAAHIHACWQMTLEGQRRVQTSLEPALALELLLLNMAYLPRLLPLQNLASCAAPAASGPGGSGGSGVPSGRPGGQGGGSAPRQPQGPRSGGYRPQPLADQVTPYGQPEIGSGRDQGGYGRPAAGPGDAPPTQSAAPRGYPPQAAPPTSRPEAPTAYAASGPANGSAPSAQAPTAVPAAAGYSPSGAVQAPSFAAPGQAPGPTDHGAAPRPPQAAPAGPRTWDGFLRQAGRGSDMVALKHAQGAFSPDPAPGELVISCANAFHRGRLAHPDKLRQLTEAAEAYFGPGVTVRLTEGEAASDRMSPHDLRDYVDNHPEVRQAVTAFDAEIIERKPR</sequence>
<dbReference type="SUPFAM" id="SSF48019">
    <property type="entry name" value="post-AAA+ oligomerization domain-like"/>
    <property type="match status" value="1"/>
</dbReference>
<dbReference type="OrthoDB" id="9810148at2"/>
<evidence type="ECO:0000256" key="4">
    <source>
        <dbReference type="ARBA" id="ARBA00022705"/>
    </source>
</evidence>
<dbReference type="RefSeq" id="WP_129352798.1">
    <property type="nucleotide sequence ID" value="NZ_CP026538.1"/>
</dbReference>
<dbReference type="SUPFAM" id="SSF52540">
    <property type="entry name" value="P-loop containing nucleoside triphosphate hydrolases"/>
    <property type="match status" value="1"/>
</dbReference>
<feature type="compositionally biased region" description="Low complexity" evidence="12">
    <location>
        <begin position="443"/>
        <end position="453"/>
    </location>
</feature>
<feature type="domain" description="AAA+ ATPase" evidence="13">
    <location>
        <begin position="37"/>
        <end position="178"/>
    </location>
</feature>
<dbReference type="InterPro" id="IPR008921">
    <property type="entry name" value="DNA_pol3_clamp-load_cplx_C"/>
</dbReference>
<dbReference type="InterPro" id="IPR050238">
    <property type="entry name" value="DNA_Rep/Repair_Clamp_Loader"/>
</dbReference>
<organism evidence="14 15">
    <name type="scientific">Solidesulfovibrio carbinolicus</name>
    <dbReference type="NCBI Taxonomy" id="296842"/>
    <lineage>
        <taxon>Bacteria</taxon>
        <taxon>Pseudomonadati</taxon>
        <taxon>Thermodesulfobacteriota</taxon>
        <taxon>Desulfovibrionia</taxon>
        <taxon>Desulfovibrionales</taxon>
        <taxon>Desulfovibrionaceae</taxon>
        <taxon>Solidesulfovibrio</taxon>
    </lineage>
</organism>
<dbReference type="GO" id="GO:0009360">
    <property type="term" value="C:DNA polymerase III complex"/>
    <property type="evidence" value="ECO:0007669"/>
    <property type="project" value="InterPro"/>
</dbReference>
<keyword evidence="7" id="KW-0862">Zinc</keyword>
<evidence type="ECO:0000256" key="10">
    <source>
        <dbReference type="ARBA" id="ARBA00049244"/>
    </source>
</evidence>
<dbReference type="Gene3D" id="3.40.50.300">
    <property type="entry name" value="P-loop containing nucleotide triphosphate hydrolases"/>
    <property type="match status" value="1"/>
</dbReference>
<keyword evidence="4 11" id="KW-0235">DNA replication</keyword>
<gene>
    <name evidence="11 14" type="primary">dnaX</name>
    <name evidence="14" type="ORF">C3Y92_11675</name>
</gene>
<dbReference type="PANTHER" id="PTHR11669">
    <property type="entry name" value="REPLICATION FACTOR C / DNA POLYMERASE III GAMMA-TAU SUBUNIT"/>
    <property type="match status" value="1"/>
</dbReference>
<accession>A0A4P6HKX7</accession>
<dbReference type="Gene3D" id="1.20.272.10">
    <property type="match status" value="1"/>
</dbReference>
<dbReference type="GO" id="GO:0046872">
    <property type="term" value="F:metal ion binding"/>
    <property type="evidence" value="ECO:0007669"/>
    <property type="project" value="UniProtKB-KW"/>
</dbReference>
<dbReference type="NCBIfam" id="TIGR02397">
    <property type="entry name" value="dnaX_nterm"/>
    <property type="match status" value="1"/>
</dbReference>
<evidence type="ECO:0000256" key="8">
    <source>
        <dbReference type="ARBA" id="ARBA00022840"/>
    </source>
</evidence>
<keyword evidence="8 11" id="KW-0067">ATP-binding</keyword>
<dbReference type="Gene3D" id="1.10.8.60">
    <property type="match status" value="1"/>
</dbReference>
<keyword evidence="6 11" id="KW-0547">Nucleotide-binding</keyword>
<dbReference type="GO" id="GO:0005524">
    <property type="term" value="F:ATP binding"/>
    <property type="evidence" value="ECO:0007669"/>
    <property type="project" value="UniProtKB-KW"/>
</dbReference>
<feature type="compositionally biased region" description="Low complexity" evidence="12">
    <location>
        <begin position="478"/>
        <end position="502"/>
    </location>
</feature>
<evidence type="ECO:0000313" key="15">
    <source>
        <dbReference type="Proteomes" id="UP000293296"/>
    </source>
</evidence>
<dbReference type="CDD" id="cd00009">
    <property type="entry name" value="AAA"/>
    <property type="match status" value="1"/>
</dbReference>
<keyword evidence="2 11" id="KW-0808">Transferase</keyword>
<keyword evidence="3 11" id="KW-0548">Nucleotidyltransferase</keyword>
<evidence type="ECO:0000256" key="1">
    <source>
        <dbReference type="ARBA" id="ARBA00006360"/>
    </source>
</evidence>
<dbReference type="InterPro" id="IPR001270">
    <property type="entry name" value="ClpA/B"/>
</dbReference>
<dbReference type="SMART" id="SM00382">
    <property type="entry name" value="AAA"/>
    <property type="match status" value="1"/>
</dbReference>
<keyword evidence="15" id="KW-1185">Reference proteome</keyword>
<dbReference type="KEGG" id="dcb:C3Y92_11675"/>
<dbReference type="EMBL" id="CP026538">
    <property type="protein sequence ID" value="QAZ67843.1"/>
    <property type="molecule type" value="Genomic_DNA"/>
</dbReference>
<reference evidence="14 15" key="1">
    <citation type="submission" date="2018-02" db="EMBL/GenBank/DDBJ databases">
        <title>Genome sequence of Desulfovibrio carbinolicus DSM 3852.</title>
        <authorList>
            <person name="Wilbanks E."/>
            <person name="Skennerton C.T."/>
            <person name="Orphan V.J."/>
        </authorList>
    </citation>
    <scope>NUCLEOTIDE SEQUENCE [LARGE SCALE GENOMIC DNA]</scope>
    <source>
        <strain evidence="14 15">DSM 3852</strain>
    </source>
</reference>
<name>A0A4P6HKX7_9BACT</name>
<dbReference type="FunFam" id="3.40.50.300:FF:000014">
    <property type="entry name" value="DNA polymerase III subunit gamma/tau"/>
    <property type="match status" value="1"/>
</dbReference>
<dbReference type="InterPro" id="IPR012763">
    <property type="entry name" value="DNA_pol_III_sug/sutau_N"/>
</dbReference>
<dbReference type="GO" id="GO:0003677">
    <property type="term" value="F:DNA binding"/>
    <property type="evidence" value="ECO:0007669"/>
    <property type="project" value="InterPro"/>
</dbReference>
<comment type="function">
    <text evidence="11">DNA polymerase III is a complex, multichain enzyme responsible for most of the replicative synthesis in bacteria. This DNA polymerase also exhibits 3' to 5' exonuclease activity.</text>
</comment>
<dbReference type="InterPro" id="IPR022754">
    <property type="entry name" value="DNA_pol_III_gamma-3"/>
</dbReference>
<evidence type="ECO:0000256" key="2">
    <source>
        <dbReference type="ARBA" id="ARBA00022679"/>
    </source>
</evidence>
<evidence type="ECO:0000259" key="13">
    <source>
        <dbReference type="SMART" id="SM00382"/>
    </source>
</evidence>
<dbReference type="Pfam" id="PF22608">
    <property type="entry name" value="DNAX_ATPase_lid"/>
    <property type="match status" value="1"/>
</dbReference>
<evidence type="ECO:0000256" key="9">
    <source>
        <dbReference type="ARBA" id="ARBA00022932"/>
    </source>
</evidence>
<dbReference type="Pfam" id="PF13177">
    <property type="entry name" value="DNA_pol3_delta2"/>
    <property type="match status" value="1"/>
</dbReference>
<dbReference type="InterPro" id="IPR003593">
    <property type="entry name" value="AAA+_ATPase"/>
</dbReference>
<evidence type="ECO:0000313" key="14">
    <source>
        <dbReference type="EMBL" id="QAZ67843.1"/>
    </source>
</evidence>
<keyword evidence="5" id="KW-0479">Metal-binding</keyword>
<dbReference type="InterPro" id="IPR027417">
    <property type="entry name" value="P-loop_NTPase"/>
</dbReference>
<evidence type="ECO:0000256" key="7">
    <source>
        <dbReference type="ARBA" id="ARBA00022833"/>
    </source>
</evidence>
<evidence type="ECO:0000256" key="3">
    <source>
        <dbReference type="ARBA" id="ARBA00022695"/>
    </source>
</evidence>
<dbReference type="CDD" id="cd18137">
    <property type="entry name" value="HLD_clamp_pol_III_gamma_tau"/>
    <property type="match status" value="1"/>
</dbReference>
<proteinExistence type="inferred from homology"/>
<feature type="compositionally biased region" description="Pro residues" evidence="12">
    <location>
        <begin position="461"/>
        <end position="471"/>
    </location>
</feature>
<comment type="catalytic activity">
    <reaction evidence="10 11">
        <text>DNA(n) + a 2'-deoxyribonucleoside 5'-triphosphate = DNA(n+1) + diphosphate</text>
        <dbReference type="Rhea" id="RHEA:22508"/>
        <dbReference type="Rhea" id="RHEA-COMP:17339"/>
        <dbReference type="Rhea" id="RHEA-COMP:17340"/>
        <dbReference type="ChEBI" id="CHEBI:33019"/>
        <dbReference type="ChEBI" id="CHEBI:61560"/>
        <dbReference type="ChEBI" id="CHEBI:173112"/>
        <dbReference type="EC" id="2.7.7.7"/>
    </reaction>
</comment>
<dbReference type="PRINTS" id="PR00300">
    <property type="entry name" value="CLPPROTEASEA"/>
</dbReference>
<feature type="region of interest" description="Disordered" evidence="12">
    <location>
        <begin position="377"/>
        <end position="544"/>
    </location>
</feature>
<dbReference type="GO" id="GO:0006261">
    <property type="term" value="P:DNA-templated DNA replication"/>
    <property type="evidence" value="ECO:0007669"/>
    <property type="project" value="TreeGrafter"/>
</dbReference>
<dbReference type="Pfam" id="PF12169">
    <property type="entry name" value="DNA_pol3_gamma3"/>
    <property type="match status" value="1"/>
</dbReference>
<feature type="compositionally biased region" description="Gly residues" evidence="12">
    <location>
        <begin position="381"/>
        <end position="402"/>
    </location>
</feature>
<dbReference type="InterPro" id="IPR045085">
    <property type="entry name" value="HLD_clamp_pol_III_gamma_tau"/>
</dbReference>
<keyword evidence="9 11" id="KW-0239">DNA-directed DNA polymerase</keyword>
<dbReference type="PANTHER" id="PTHR11669:SF0">
    <property type="entry name" value="PROTEIN STICHEL-LIKE 2"/>
    <property type="match status" value="1"/>
</dbReference>
<dbReference type="EC" id="2.7.7.7" evidence="11"/>
<protein>
    <recommendedName>
        <fullName evidence="11">DNA polymerase III subunit gamma/tau</fullName>
        <ecNumber evidence="11">2.7.7.7</ecNumber>
    </recommendedName>
</protein>
<comment type="similarity">
    <text evidence="1 11">Belongs to the DnaX/STICHEL family.</text>
</comment>
<dbReference type="GO" id="GO:0003887">
    <property type="term" value="F:DNA-directed DNA polymerase activity"/>
    <property type="evidence" value="ECO:0007669"/>
    <property type="project" value="UniProtKB-KW"/>
</dbReference>